<evidence type="ECO:0000313" key="6">
    <source>
        <dbReference type="Proteomes" id="UP000000768"/>
    </source>
</evidence>
<dbReference type="PROSITE" id="PS50985">
    <property type="entry name" value="GRAS"/>
    <property type="match status" value="1"/>
</dbReference>
<name>A0A1Z5RKL5_SORBI</name>
<feature type="region of interest" description="VHIID" evidence="3">
    <location>
        <begin position="333"/>
        <end position="398"/>
    </location>
</feature>
<dbReference type="GO" id="GO:0003700">
    <property type="term" value="F:DNA-binding transcription factor activity"/>
    <property type="evidence" value="ECO:0000318"/>
    <property type="project" value="GO_Central"/>
</dbReference>
<dbReference type="STRING" id="4558.A0A1Z5RKL5"/>
<gene>
    <name evidence="5" type="ORF">SORBI_3005G230800</name>
</gene>
<evidence type="ECO:0000256" key="3">
    <source>
        <dbReference type="PROSITE-ProRule" id="PRU01191"/>
    </source>
</evidence>
<feature type="region of interest" description="Disordered" evidence="4">
    <location>
        <begin position="28"/>
        <end position="52"/>
    </location>
</feature>
<proteinExistence type="inferred from homology"/>
<organism evidence="5 6">
    <name type="scientific">Sorghum bicolor</name>
    <name type="common">Sorghum</name>
    <name type="synonym">Sorghum vulgare</name>
    <dbReference type="NCBI Taxonomy" id="4558"/>
    <lineage>
        <taxon>Eukaryota</taxon>
        <taxon>Viridiplantae</taxon>
        <taxon>Streptophyta</taxon>
        <taxon>Embryophyta</taxon>
        <taxon>Tracheophyta</taxon>
        <taxon>Spermatophyta</taxon>
        <taxon>Magnoliopsida</taxon>
        <taxon>Liliopsida</taxon>
        <taxon>Poales</taxon>
        <taxon>Poaceae</taxon>
        <taxon>PACMAD clade</taxon>
        <taxon>Panicoideae</taxon>
        <taxon>Andropogonodae</taxon>
        <taxon>Andropogoneae</taxon>
        <taxon>Sorghinae</taxon>
        <taxon>Sorghum</taxon>
    </lineage>
</organism>
<dbReference type="Gramene" id="OQU84119">
    <property type="protein sequence ID" value="OQU84119"/>
    <property type="gene ID" value="SORBI_3005G230800"/>
</dbReference>
<dbReference type="OMA" id="AWVRQSQ"/>
<feature type="region of interest" description="Disordered" evidence="4">
    <location>
        <begin position="94"/>
        <end position="121"/>
    </location>
</feature>
<dbReference type="GO" id="GO:0006355">
    <property type="term" value="P:regulation of DNA-templated transcription"/>
    <property type="evidence" value="ECO:0000318"/>
    <property type="project" value="GO_Central"/>
</dbReference>
<feature type="region of interest" description="SAW" evidence="3">
    <location>
        <begin position="553"/>
        <end position="628"/>
    </location>
</feature>
<reference evidence="6" key="2">
    <citation type="journal article" date="2018" name="Plant J.">
        <title>The Sorghum bicolor reference genome: improved assembly, gene annotations, a transcriptome atlas, and signatures of genome organization.</title>
        <authorList>
            <person name="McCormick R.F."/>
            <person name="Truong S.K."/>
            <person name="Sreedasyam A."/>
            <person name="Jenkins J."/>
            <person name="Shu S."/>
            <person name="Sims D."/>
            <person name="Kennedy M."/>
            <person name="Amirebrahimi M."/>
            <person name="Weers B.D."/>
            <person name="McKinley B."/>
            <person name="Mattison A."/>
            <person name="Morishige D.T."/>
            <person name="Grimwood J."/>
            <person name="Schmutz J."/>
            <person name="Mullet J.E."/>
        </authorList>
    </citation>
    <scope>NUCLEOTIDE SEQUENCE [LARGE SCALE GENOMIC DNA]</scope>
    <source>
        <strain evidence="6">cv. BTx623</strain>
    </source>
</reference>
<dbReference type="EMBL" id="CM000764">
    <property type="protein sequence ID" value="OQU84119.1"/>
    <property type="molecule type" value="Genomic_DNA"/>
</dbReference>
<dbReference type="InParanoid" id="A0A1Z5RKL5"/>
<reference evidence="5 6" key="1">
    <citation type="journal article" date="2009" name="Nature">
        <title>The Sorghum bicolor genome and the diversification of grasses.</title>
        <authorList>
            <person name="Paterson A.H."/>
            <person name="Bowers J.E."/>
            <person name="Bruggmann R."/>
            <person name="Dubchak I."/>
            <person name="Grimwood J."/>
            <person name="Gundlach H."/>
            <person name="Haberer G."/>
            <person name="Hellsten U."/>
            <person name="Mitros T."/>
            <person name="Poliakov A."/>
            <person name="Schmutz J."/>
            <person name="Spannagl M."/>
            <person name="Tang H."/>
            <person name="Wang X."/>
            <person name="Wicker T."/>
            <person name="Bharti A.K."/>
            <person name="Chapman J."/>
            <person name="Feltus F.A."/>
            <person name="Gowik U."/>
            <person name="Grigoriev I.V."/>
            <person name="Lyons E."/>
            <person name="Maher C.A."/>
            <person name="Martis M."/>
            <person name="Narechania A."/>
            <person name="Otillar R.P."/>
            <person name="Penning B.W."/>
            <person name="Salamov A.A."/>
            <person name="Wang Y."/>
            <person name="Zhang L."/>
            <person name="Carpita N.C."/>
            <person name="Freeling M."/>
            <person name="Gingle A.R."/>
            <person name="Hash C.T."/>
            <person name="Keller B."/>
            <person name="Klein P."/>
            <person name="Kresovich S."/>
            <person name="McCann M.C."/>
            <person name="Ming R."/>
            <person name="Peterson D.G."/>
            <person name="Mehboob-ur-Rahman"/>
            <person name="Ware D."/>
            <person name="Westhoff P."/>
            <person name="Mayer K.F."/>
            <person name="Messing J."/>
            <person name="Rokhsar D.S."/>
        </authorList>
    </citation>
    <scope>NUCLEOTIDE SEQUENCE [LARGE SCALE GENOMIC DNA]</scope>
    <source>
        <strain evidence="6">cv. BTx623</strain>
    </source>
</reference>
<dbReference type="eggNOG" id="ENOG502QSQ6">
    <property type="taxonomic scope" value="Eukaryota"/>
</dbReference>
<sequence>MAILKMIIRVYQIKEEFFVKDSMAQSPLSPSHEVFPRNPKQEAGGRSEGCHHHVPSDMMMLPYISRMLMEDEDDTDDKLLSDHPALLQVEQPFAQILSSPSPGDTNDGGGGDERSTPSYSSLSRCPYAVVGEFLKGMDQATNMLLPGAGGFICDDELQVNQTAARESRSKKRNNRDDHNLQDEVITRSSKAVMTIKQQHEDICVHETMLEDMMSSGLETYIREFEKLRVDMANEAHQKNIRKGGKKAVVSNNVVDVSSLLISCAQAVAANDHVRARDLLKQIKQHASETGDATQRLAHCFARGLEARLLGMGSQLWQLVLAERLSIEEFLKAQNLYMAACSFNKVVICFSTMTILQAIQGKTRLHIVDYGMRFGFHWAHLLRLLASREGGPPKVRITAILRSRLRPCPAELIEDTGRRLIKCAHDSGVPFSFHVIRKKWEEVCNEDLDKHPDEVLVVNDHFNFSTLMDESIFFDNPSPRDTVLHNINKMMPDVFIQSILNSSYGCSYLSRFKEALFYYTAMFDMFDATMPRGSKPRMVLEQGLFGRAAVNVIACEGIDLLERPEKYRQWQARNQRAGLRQLPLQPKIVHTLKEEIRMCHHKDLLICQDGHWLLQGWMGRILFGLSTWVAQGSSSE</sequence>
<dbReference type="InterPro" id="IPR005202">
    <property type="entry name" value="TF_GRAS"/>
</dbReference>
<dbReference type="Pfam" id="PF03514">
    <property type="entry name" value="GRAS"/>
    <property type="match status" value="1"/>
</dbReference>
<keyword evidence="2" id="KW-0804">Transcription</keyword>
<dbReference type="Proteomes" id="UP000000768">
    <property type="component" value="Chromosome 5"/>
</dbReference>
<dbReference type="AlphaFoldDB" id="A0A1Z5RKL5"/>
<evidence type="ECO:0000313" key="5">
    <source>
        <dbReference type="EMBL" id="OQU84119.1"/>
    </source>
</evidence>
<comment type="caution">
    <text evidence="3">Lacks conserved residue(s) required for the propagation of feature annotation.</text>
</comment>
<feature type="region of interest" description="Leucine repeat II (LRII)" evidence="3">
    <location>
        <begin position="414"/>
        <end position="446"/>
    </location>
</feature>
<dbReference type="GO" id="GO:0005634">
    <property type="term" value="C:nucleus"/>
    <property type="evidence" value="ECO:0000318"/>
    <property type="project" value="GO_Central"/>
</dbReference>
<evidence type="ECO:0000256" key="4">
    <source>
        <dbReference type="SAM" id="MobiDB-lite"/>
    </source>
</evidence>
<feature type="short sequence motif" description="VHIID" evidence="3">
    <location>
        <begin position="364"/>
        <end position="368"/>
    </location>
</feature>
<dbReference type="GO" id="GO:0043565">
    <property type="term" value="F:sequence-specific DNA binding"/>
    <property type="evidence" value="ECO:0000318"/>
    <property type="project" value="GO_Central"/>
</dbReference>
<keyword evidence="1" id="KW-0805">Transcription regulation</keyword>
<accession>A0A1Z5RKL5</accession>
<comment type="similarity">
    <text evidence="3">Belongs to the GRAS family.</text>
</comment>
<evidence type="ECO:0000256" key="2">
    <source>
        <dbReference type="ARBA" id="ARBA00023163"/>
    </source>
</evidence>
<evidence type="ECO:0000256" key="1">
    <source>
        <dbReference type="ARBA" id="ARBA00023015"/>
    </source>
</evidence>
<keyword evidence="6" id="KW-1185">Reference proteome</keyword>
<dbReference type="PANTHER" id="PTHR31636">
    <property type="entry name" value="OSJNBA0084A10.13 PROTEIN-RELATED"/>
    <property type="match status" value="1"/>
</dbReference>
<feature type="region of interest" description="Leucine repeat I (LRI)" evidence="3">
    <location>
        <begin position="254"/>
        <end position="314"/>
    </location>
</feature>
<feature type="compositionally biased region" description="Basic and acidic residues" evidence="4">
    <location>
        <begin position="39"/>
        <end position="52"/>
    </location>
</feature>
<protein>
    <submittedName>
        <fullName evidence="5">Uncharacterized protein</fullName>
    </submittedName>
</protein>